<dbReference type="EMBL" id="NVBO01000112">
    <property type="protein sequence ID" value="PFS00151.1"/>
    <property type="molecule type" value="Genomic_DNA"/>
</dbReference>
<accession>A0AA44QA70</accession>
<dbReference type="Proteomes" id="UP000226357">
    <property type="component" value="Unassembled WGS sequence"/>
</dbReference>
<gene>
    <name evidence="1" type="ORF">COK38_13970</name>
</gene>
<reference evidence="1 2" key="1">
    <citation type="submission" date="2017-09" db="EMBL/GenBank/DDBJ databases">
        <title>Large-scale bioinformatics analysis of Bacillus genomes uncovers conserved roles of natural products in bacterial physiology.</title>
        <authorList>
            <consortium name="Agbiome Team Llc"/>
            <person name="Bleich R.M."/>
            <person name="Grubbs K.J."/>
            <person name="Santa Maria K.C."/>
            <person name="Allen S.E."/>
            <person name="Farag S."/>
            <person name="Shank E.A."/>
            <person name="Bowers A."/>
        </authorList>
    </citation>
    <scope>NUCLEOTIDE SEQUENCE [LARGE SCALE GENOMIC DNA]</scope>
    <source>
        <strain evidence="1 2">AFS067272</strain>
    </source>
</reference>
<sequence length="140" mass="16153">MTTWFVVMLALFGGLKILVSSIPTSVVESFVSRFELHPQLNEEVATVTVDGKRLDVEDKIQIINQFNEAIFLEKYYFPPQHEGIPLVIETKRGKHDVKFLIYSFDDHVDVIKQYKKKVIAYTLRSKTLQHRNMLVAGDVV</sequence>
<dbReference type="Pfam" id="PF10787">
    <property type="entry name" value="YfmQ"/>
    <property type="match status" value="1"/>
</dbReference>
<dbReference type="InterPro" id="IPR019723">
    <property type="entry name" value="Uncharacterised_YfmQ"/>
</dbReference>
<proteinExistence type="predicted"/>
<evidence type="ECO:0000313" key="1">
    <source>
        <dbReference type="EMBL" id="PFS00151.1"/>
    </source>
</evidence>
<organism evidence="1 2">
    <name type="scientific">Bacillus cereus</name>
    <dbReference type="NCBI Taxonomy" id="1396"/>
    <lineage>
        <taxon>Bacteria</taxon>
        <taxon>Bacillati</taxon>
        <taxon>Bacillota</taxon>
        <taxon>Bacilli</taxon>
        <taxon>Bacillales</taxon>
        <taxon>Bacillaceae</taxon>
        <taxon>Bacillus</taxon>
        <taxon>Bacillus cereus group</taxon>
    </lineage>
</organism>
<evidence type="ECO:0008006" key="3">
    <source>
        <dbReference type="Google" id="ProtNLM"/>
    </source>
</evidence>
<dbReference type="AlphaFoldDB" id="A0AA44QA70"/>
<evidence type="ECO:0000313" key="2">
    <source>
        <dbReference type="Proteomes" id="UP000226357"/>
    </source>
</evidence>
<dbReference type="RefSeq" id="WP_000214647.1">
    <property type="nucleotide sequence ID" value="NZ_NTUG01000005.1"/>
</dbReference>
<comment type="caution">
    <text evidence="1">The sequence shown here is derived from an EMBL/GenBank/DDBJ whole genome shotgun (WGS) entry which is preliminary data.</text>
</comment>
<protein>
    <recommendedName>
        <fullName evidence="3">YfmQ</fullName>
    </recommendedName>
</protein>
<name>A0AA44QA70_BACCE</name>